<reference evidence="1 2" key="1">
    <citation type="journal article" date="2011" name="EMBO J.">
        <title>Structural diversity of bacterial flagellar motors.</title>
        <authorList>
            <person name="Chen S."/>
            <person name="Beeby M."/>
            <person name="Murphy G.E."/>
            <person name="Leadbetter J.R."/>
            <person name="Hendrixson D.R."/>
            <person name="Briegel A."/>
            <person name="Li Z."/>
            <person name="Shi J."/>
            <person name="Tocheva E.I."/>
            <person name="Muller A."/>
            <person name="Dobro M.J."/>
            <person name="Jensen G.J."/>
        </authorList>
    </citation>
    <scope>NUCLEOTIDE SEQUENCE [LARGE SCALE GENOMIC DNA]</scope>
    <source>
        <strain evidence="1 2">DSM 6540</strain>
    </source>
</reference>
<evidence type="ECO:0000313" key="1">
    <source>
        <dbReference type="EMBL" id="EGO65283.1"/>
    </source>
</evidence>
<comment type="caution">
    <text evidence="1">The sequence shown here is derived from an EMBL/GenBank/DDBJ whole genome shotgun (WGS) entry which is preliminary data.</text>
</comment>
<sequence>YDLFLGWPLKKPRELQTAHTTYGFQLAYQL</sequence>
<proteinExistence type="predicted"/>
<dbReference type="EMBL" id="AFGF01000020">
    <property type="protein sequence ID" value="EGO65283.1"/>
    <property type="molecule type" value="Genomic_DNA"/>
</dbReference>
<dbReference type="AlphaFoldDB" id="F7NF98"/>
<protein>
    <submittedName>
        <fullName evidence="1">Uncharacterized protein</fullName>
    </submittedName>
</protein>
<accession>F7NF98</accession>
<organism evidence="1 2">
    <name type="scientific">Acetonema longum DSM 6540</name>
    <dbReference type="NCBI Taxonomy" id="1009370"/>
    <lineage>
        <taxon>Bacteria</taxon>
        <taxon>Bacillati</taxon>
        <taxon>Bacillota</taxon>
        <taxon>Negativicutes</taxon>
        <taxon>Acetonemataceae</taxon>
        <taxon>Acetonema</taxon>
    </lineage>
</organism>
<feature type="non-terminal residue" evidence="1">
    <location>
        <position position="1"/>
    </location>
</feature>
<keyword evidence="2" id="KW-1185">Reference proteome</keyword>
<evidence type="ECO:0000313" key="2">
    <source>
        <dbReference type="Proteomes" id="UP000003240"/>
    </source>
</evidence>
<gene>
    <name evidence="1" type="ORF">ALO_03626</name>
</gene>
<name>F7NF98_9FIRM</name>
<dbReference type="Proteomes" id="UP000003240">
    <property type="component" value="Unassembled WGS sequence"/>
</dbReference>